<organism evidence="1 2">
    <name type="scientific">Stigmatella aurantiaca</name>
    <dbReference type="NCBI Taxonomy" id="41"/>
    <lineage>
        <taxon>Bacteria</taxon>
        <taxon>Pseudomonadati</taxon>
        <taxon>Myxococcota</taxon>
        <taxon>Myxococcia</taxon>
        <taxon>Myxococcales</taxon>
        <taxon>Cystobacterineae</taxon>
        <taxon>Archangiaceae</taxon>
        <taxon>Stigmatella</taxon>
    </lineage>
</organism>
<dbReference type="EMBL" id="FOAP01000012">
    <property type="protein sequence ID" value="SEM15010.1"/>
    <property type="molecule type" value="Genomic_DNA"/>
</dbReference>
<evidence type="ECO:0000313" key="1">
    <source>
        <dbReference type="EMBL" id="SEM15010.1"/>
    </source>
</evidence>
<gene>
    <name evidence="1" type="ORF">SAMN05444354_11297</name>
</gene>
<proteinExistence type="predicted"/>
<sequence length="127" mass="15176">MAIIPWRFHDRRELLPSELERLKIRNPIKHHLFPQQPSLARWFKQKGINIHEHTMVVEREVHDRIHRGRQGGAWNAAWREFRRSHDSATEAQIWEHALKLVSRFELAGPLVPYHWQIGPQPVPRNAK</sequence>
<dbReference type="AlphaFoldDB" id="A0A1H7W0J2"/>
<protein>
    <submittedName>
        <fullName evidence="1">Myxococcus xanthus paralogous lipoprotein family TIGR02269</fullName>
    </submittedName>
</protein>
<reference evidence="2" key="1">
    <citation type="submission" date="2016-10" db="EMBL/GenBank/DDBJ databases">
        <authorList>
            <person name="Varghese N."/>
            <person name="Submissions S."/>
        </authorList>
    </citation>
    <scope>NUCLEOTIDE SEQUENCE [LARGE SCALE GENOMIC DNA]</scope>
    <source>
        <strain evidence="2">DSM 17044</strain>
    </source>
</reference>
<dbReference type="Pfam" id="PF09533">
    <property type="entry name" value="DUF2380"/>
    <property type="match status" value="1"/>
</dbReference>
<dbReference type="InterPro" id="IPR011755">
    <property type="entry name" value="CHP02269_MYXXA"/>
</dbReference>
<accession>A0A1H7W0J2</accession>
<keyword evidence="2" id="KW-1185">Reference proteome</keyword>
<name>A0A1H7W0J2_STIAU</name>
<evidence type="ECO:0000313" key="2">
    <source>
        <dbReference type="Proteomes" id="UP000182719"/>
    </source>
</evidence>
<dbReference type="NCBIfam" id="TIGR02269">
    <property type="entry name" value="TIGR02269 family lipoprotein"/>
    <property type="match status" value="1"/>
</dbReference>
<dbReference type="Proteomes" id="UP000182719">
    <property type="component" value="Unassembled WGS sequence"/>
</dbReference>
<keyword evidence="1" id="KW-0449">Lipoprotein</keyword>